<evidence type="ECO:0000313" key="1">
    <source>
        <dbReference type="EMBL" id="OHA05411.1"/>
    </source>
</evidence>
<comment type="caution">
    <text evidence="1">The sequence shown here is derived from an EMBL/GenBank/DDBJ whole genome shotgun (WGS) entry which is preliminary data.</text>
</comment>
<evidence type="ECO:0000313" key="2">
    <source>
        <dbReference type="Proteomes" id="UP000177982"/>
    </source>
</evidence>
<protein>
    <submittedName>
        <fullName evidence="1">Uncharacterized protein</fullName>
    </submittedName>
</protein>
<name>A0A1G2L3R4_9BACT</name>
<dbReference type="Proteomes" id="UP000177982">
    <property type="component" value="Unassembled WGS sequence"/>
</dbReference>
<reference evidence="1 2" key="1">
    <citation type="journal article" date="2016" name="Nat. Commun.">
        <title>Thousands of microbial genomes shed light on interconnected biogeochemical processes in an aquifer system.</title>
        <authorList>
            <person name="Anantharaman K."/>
            <person name="Brown C.T."/>
            <person name="Hug L.A."/>
            <person name="Sharon I."/>
            <person name="Castelle C.J."/>
            <person name="Probst A.J."/>
            <person name="Thomas B.C."/>
            <person name="Singh A."/>
            <person name="Wilkins M.J."/>
            <person name="Karaoz U."/>
            <person name="Brodie E.L."/>
            <person name="Williams K.H."/>
            <person name="Hubbard S.S."/>
            <person name="Banfield J.F."/>
        </authorList>
    </citation>
    <scope>NUCLEOTIDE SEQUENCE [LARGE SCALE GENOMIC DNA]</scope>
</reference>
<dbReference type="AlphaFoldDB" id="A0A1G2L3R4"/>
<organism evidence="1 2">
    <name type="scientific">Candidatus Sungbacteria bacterium RIFCSPLOWO2_01_FULL_47_10</name>
    <dbReference type="NCBI Taxonomy" id="1802276"/>
    <lineage>
        <taxon>Bacteria</taxon>
        <taxon>Candidatus Sungiibacteriota</taxon>
    </lineage>
</organism>
<gene>
    <name evidence="1" type="ORF">A2934_04140</name>
</gene>
<dbReference type="SUPFAM" id="SSF53271">
    <property type="entry name" value="PRTase-like"/>
    <property type="match status" value="1"/>
</dbReference>
<sequence length="248" mass="27889">MESLEKKFIHTMMRGPEETDAEVLAEYLVGELKAPAGDLLEKMREKINALEYDSVLGDDTKSRIHSIVLSQALKEIYGSQKNLETRFVQGGTLLKTSPGHRNEVKKYLAKITPNLGKKTLIITEEIYSGESVSRLLEILKSLGIQADVAAFSMVDLDDGVVEKEVREKFLKQGVDLFIPDKSSTFMLPEQFGLLSRGRSKRGYAVKDMEPSHRPFIQFAHTAAFALSHKLAGEYMKKDRKNNLEKPEA</sequence>
<dbReference type="InterPro" id="IPR029057">
    <property type="entry name" value="PRTase-like"/>
</dbReference>
<proteinExistence type="predicted"/>
<accession>A0A1G2L3R4</accession>
<dbReference type="EMBL" id="MHQO01000051">
    <property type="protein sequence ID" value="OHA05411.1"/>
    <property type="molecule type" value="Genomic_DNA"/>
</dbReference>